<evidence type="ECO:0000256" key="1">
    <source>
        <dbReference type="ARBA" id="ARBA00008984"/>
    </source>
</evidence>
<organism evidence="3">
    <name type="scientific">hydrothermal vent metagenome</name>
    <dbReference type="NCBI Taxonomy" id="652676"/>
    <lineage>
        <taxon>unclassified sequences</taxon>
        <taxon>metagenomes</taxon>
        <taxon>ecological metagenomes</taxon>
    </lineage>
</organism>
<dbReference type="EMBL" id="UOEO01000166">
    <property type="protein sequence ID" value="VAW21364.1"/>
    <property type="molecule type" value="Genomic_DNA"/>
</dbReference>
<dbReference type="PROSITE" id="PS01148">
    <property type="entry name" value="UPF0033"/>
    <property type="match status" value="1"/>
</dbReference>
<dbReference type="Gene3D" id="3.30.110.40">
    <property type="entry name" value="TusA-like domain"/>
    <property type="match status" value="1"/>
</dbReference>
<dbReference type="AlphaFoldDB" id="A0A3B0UM92"/>
<evidence type="ECO:0000313" key="3">
    <source>
        <dbReference type="EMBL" id="VAW21364.1"/>
    </source>
</evidence>
<dbReference type="InterPro" id="IPR001455">
    <property type="entry name" value="TusA-like"/>
</dbReference>
<accession>A0A3B0UM92</accession>
<dbReference type="PANTHER" id="PTHR33279:SF6">
    <property type="entry name" value="SULFUR CARRIER PROTEIN YEDF-RELATED"/>
    <property type="match status" value="1"/>
</dbReference>
<reference evidence="3" key="1">
    <citation type="submission" date="2018-06" db="EMBL/GenBank/DDBJ databases">
        <authorList>
            <person name="Zhirakovskaya E."/>
        </authorList>
    </citation>
    <scope>NUCLEOTIDE SEQUENCE</scope>
</reference>
<evidence type="ECO:0000259" key="2">
    <source>
        <dbReference type="PROSITE" id="PS01148"/>
    </source>
</evidence>
<dbReference type="Pfam" id="PF01206">
    <property type="entry name" value="TusA"/>
    <property type="match status" value="1"/>
</dbReference>
<gene>
    <name evidence="3" type="ORF">MNBD_ALPHA12-73</name>
</gene>
<dbReference type="PANTHER" id="PTHR33279">
    <property type="entry name" value="SULFUR CARRIER PROTEIN YEDF-RELATED"/>
    <property type="match status" value="1"/>
</dbReference>
<dbReference type="InterPro" id="IPR036868">
    <property type="entry name" value="TusA-like_sf"/>
</dbReference>
<sequence>MMPAPDIMVIDTRGLRCPLPVIRAEKQALLLKKGEGFTLLANDPMSNIDIPLFCKKNGFAVTCTRERDVFRFEILRK</sequence>
<protein>
    <recommendedName>
        <fullName evidence="2">UPF0033 domain-containing protein</fullName>
    </recommendedName>
</protein>
<feature type="domain" description="UPF0033" evidence="2">
    <location>
        <begin position="10"/>
        <end position="34"/>
    </location>
</feature>
<dbReference type="SUPFAM" id="SSF64307">
    <property type="entry name" value="SirA-like"/>
    <property type="match status" value="1"/>
</dbReference>
<dbReference type="CDD" id="cd00291">
    <property type="entry name" value="SirA_YedF_YeeD"/>
    <property type="match status" value="1"/>
</dbReference>
<comment type="similarity">
    <text evidence="1">Belongs to the sulfur carrier protein TusA family.</text>
</comment>
<name>A0A3B0UM92_9ZZZZ</name>
<proteinExistence type="inferred from homology"/>